<keyword evidence="1" id="KW-1133">Transmembrane helix</keyword>
<name>H9UC94_FERPD</name>
<evidence type="ECO:0000256" key="1">
    <source>
        <dbReference type="SAM" id="Phobius"/>
    </source>
</evidence>
<dbReference type="Proteomes" id="UP000007384">
    <property type="component" value="Chromosome"/>
</dbReference>
<feature type="transmembrane region" description="Helical" evidence="1">
    <location>
        <begin position="12"/>
        <end position="31"/>
    </location>
</feature>
<accession>H9UC94</accession>
<dbReference type="PANTHER" id="PTHR34351:SF1">
    <property type="entry name" value="SLR1927 PROTEIN"/>
    <property type="match status" value="1"/>
</dbReference>
<keyword evidence="1" id="KW-0472">Membrane</keyword>
<dbReference type="EMBL" id="CP003260">
    <property type="protein sequence ID" value="AFG35137.1"/>
    <property type="molecule type" value="Genomic_DNA"/>
</dbReference>
<keyword evidence="3" id="KW-1185">Reference proteome</keyword>
<gene>
    <name evidence="2" type="ordered locus">Ferpe_1029</name>
</gene>
<dbReference type="OrthoDB" id="9778037at2"/>
<organism evidence="2 3">
    <name type="scientific">Fervidobacterium pennivorans (strain DSM 9078 / Ven5)</name>
    <dbReference type="NCBI Taxonomy" id="771875"/>
    <lineage>
        <taxon>Bacteria</taxon>
        <taxon>Thermotogati</taxon>
        <taxon>Thermotogota</taxon>
        <taxon>Thermotogae</taxon>
        <taxon>Thermotogales</taxon>
        <taxon>Fervidobacteriaceae</taxon>
        <taxon>Fervidobacterium</taxon>
    </lineage>
</organism>
<keyword evidence="1" id="KW-0812">Transmembrane</keyword>
<dbReference type="PANTHER" id="PTHR34351">
    <property type="entry name" value="SLR1927 PROTEIN-RELATED"/>
    <property type="match status" value="1"/>
</dbReference>
<dbReference type="KEGG" id="fpe:Ferpe_1029"/>
<sequence length="425" mass="49593">MEHVRQKRKTWARVSPVFYVIIIISVVLSAFVYNKYVWLLDIFSGWLILEYLTLKAYSRLIKTNVSGKTRVFINERFDIVINISSEAKRPLVIEVVPPAVVKKASVRLVLNPQDSVSLSFDTFFGTRGTKDMGYYTIKIESFTRLFQVLITEDIPFKVKVFPKLEYAEAEVERILEMLPVVKSKYKLVEDISYIRNVREYEREPLSRIHWKQSAKMGELMVKEYEYAGTTRNYILLDLNLPAGIYSKTAWEYIHRKYQEEAIRATAGLLKYFTGKHEKTNLLISHSKGTYNLSFTDYVLYFDYLAEVEGTLEGNQNTTELLEHVIDVVQPTDTVILIGMFLTKDEVESLLRLRKRCGRIVVLIMPYGFREATSKKFKSYFDVPLEVRELYNYARVLEEENIMVEVWHENTSFMEGLLKLTDGAQV</sequence>
<dbReference type="eggNOG" id="COG1721">
    <property type="taxonomic scope" value="Bacteria"/>
</dbReference>
<evidence type="ECO:0000313" key="3">
    <source>
        <dbReference type="Proteomes" id="UP000007384"/>
    </source>
</evidence>
<reference evidence="2" key="1">
    <citation type="submission" date="2012-03" db="EMBL/GenBank/DDBJ databases">
        <title>Complete sequence of Fervidobacterium pennivorans DSM 9078.</title>
        <authorList>
            <consortium name="US DOE Joint Genome Institute"/>
            <person name="Lucas S."/>
            <person name="Han J."/>
            <person name="Lapidus A."/>
            <person name="Cheng J.-F."/>
            <person name="Goodwin L."/>
            <person name="Pitluck S."/>
            <person name="Peters L."/>
            <person name="Ovchinnikova G."/>
            <person name="Lu M."/>
            <person name="Detter J.C."/>
            <person name="Han C."/>
            <person name="Tapia R."/>
            <person name="Land M."/>
            <person name="Hauser L."/>
            <person name="Kyrpides N."/>
            <person name="Ivanova N."/>
            <person name="Pagani I."/>
            <person name="Noll K.M."/>
            <person name="Woyke T."/>
        </authorList>
    </citation>
    <scope>NUCLEOTIDE SEQUENCE</scope>
    <source>
        <strain evidence="2">DSM 9078</strain>
    </source>
</reference>
<proteinExistence type="predicted"/>
<dbReference type="STRING" id="771875.Ferpe_1029"/>
<protein>
    <submittedName>
        <fullName evidence="2">Uncharacterized protein</fullName>
    </submittedName>
</protein>
<dbReference type="PATRIC" id="fig|771875.3.peg.1054"/>
<dbReference type="HOGENOM" id="CLU_666904_0_0_0"/>
<evidence type="ECO:0000313" key="2">
    <source>
        <dbReference type="EMBL" id="AFG35137.1"/>
    </source>
</evidence>
<dbReference type="AlphaFoldDB" id="H9UC94"/>
<dbReference type="RefSeq" id="WP_014451578.1">
    <property type="nucleotide sequence ID" value="NC_017095.1"/>
</dbReference>